<organism evidence="1 2">
    <name type="scientific">Mameliella alba</name>
    <dbReference type="NCBI Taxonomy" id="561184"/>
    <lineage>
        <taxon>Bacteria</taxon>
        <taxon>Pseudomonadati</taxon>
        <taxon>Pseudomonadota</taxon>
        <taxon>Alphaproteobacteria</taxon>
        <taxon>Rhodobacterales</taxon>
        <taxon>Roseobacteraceae</taxon>
        <taxon>Mameliella</taxon>
    </lineage>
</organism>
<sequence length="409" mass="44506">MMRFFKAALRGIRAEVALGGEGWEVMSGTGRPLSTAGRRSSAGPMVSPDTIMNLSTVWACTSATAQLVASLPCHLYERGPNGRRTRLDDPLAAILFDRPNTTQTGVEFWEGAIAQQLIGGNAYARRLKVGNRLVGLEPLLDVTPKRKGGGFEYQVREAGARTRVLPASEVLHLRGFGVGGGLGLSAVRYGTQSFGAALAAERSAARVFSNGLQPSGVLQSKDTLTPDQRETMQAVLDRYAGSEKAGKVMVLEAGLEFKTVQWNPEDVQLLETRRFQVEEICRWFGVPPVVIGHAGAGQTMWGTGVEAILMGWLRTGINPILVRNEARLNAETIPPAKRGKWFWQYDREAMLQMDSKAKGVFLSTMATSGTMTANERRERLGLEPHSDPQANDLLGQTALAPLRDLTKED</sequence>
<gene>
    <name evidence="1" type="ORF">OA50_04278</name>
</gene>
<dbReference type="PATRIC" id="fig|1515334.3.peg.4309"/>
<keyword evidence="2" id="KW-1185">Reference proteome</keyword>
<dbReference type="OrthoDB" id="7592047at2"/>
<accession>A0A0B3RJ02</accession>
<dbReference type="EMBL" id="JSUQ01000019">
    <property type="protein sequence ID" value="KHQ51245.1"/>
    <property type="molecule type" value="Genomic_DNA"/>
</dbReference>
<evidence type="ECO:0000313" key="1">
    <source>
        <dbReference type="EMBL" id="KHQ51245.1"/>
    </source>
</evidence>
<dbReference type="NCBIfam" id="TIGR01537">
    <property type="entry name" value="portal_HK97"/>
    <property type="match status" value="1"/>
</dbReference>
<name>A0A0B3RJ02_9RHOB</name>
<proteinExistence type="predicted"/>
<evidence type="ECO:0000313" key="2">
    <source>
        <dbReference type="Proteomes" id="UP000030960"/>
    </source>
</evidence>
<dbReference type="RefSeq" id="WP_082024727.1">
    <property type="nucleotide sequence ID" value="NZ_JSUQ01000019.1"/>
</dbReference>
<comment type="caution">
    <text evidence="1">The sequence shown here is derived from an EMBL/GenBank/DDBJ whole genome shotgun (WGS) entry which is preliminary data.</text>
</comment>
<dbReference type="Proteomes" id="UP000030960">
    <property type="component" value="Unassembled WGS sequence"/>
</dbReference>
<reference evidence="1 2" key="1">
    <citation type="submission" date="2014-10" db="EMBL/GenBank/DDBJ databases">
        <title>Genome sequence of Ponticoccus sp. strain UMTAT08 isolated from clonal culture of toxic dinoflagellate Alexandrium tamiyavanichii.</title>
        <authorList>
            <person name="Gan H.Y."/>
            <person name="Muhd D.-D."/>
            <person name="Mohd Noor M.E."/>
            <person name="Yeong Y.S."/>
            <person name="Usup G."/>
        </authorList>
    </citation>
    <scope>NUCLEOTIDE SEQUENCE [LARGE SCALE GENOMIC DNA]</scope>
    <source>
        <strain evidence="1 2">UMTAT08</strain>
    </source>
</reference>
<dbReference type="Pfam" id="PF04860">
    <property type="entry name" value="Phage_portal"/>
    <property type="match status" value="1"/>
</dbReference>
<dbReference type="InterPro" id="IPR006944">
    <property type="entry name" value="Phage/GTA_portal"/>
</dbReference>
<protein>
    <submittedName>
        <fullName evidence="1">Putative phage portal protein, HK97 family protein</fullName>
    </submittedName>
</protein>
<dbReference type="AlphaFoldDB" id="A0A0B3RJ02"/>
<dbReference type="InterPro" id="IPR006427">
    <property type="entry name" value="Portal_HK97"/>
</dbReference>